<dbReference type="EMBL" id="LZRT01000068">
    <property type="protein sequence ID" value="OUM87877.1"/>
    <property type="molecule type" value="Genomic_DNA"/>
</dbReference>
<name>A0A1Y3PNZ5_9BACI</name>
<comment type="caution">
    <text evidence="1">The sequence shown here is derived from an EMBL/GenBank/DDBJ whole genome shotgun (WGS) entry which is preliminary data.</text>
</comment>
<gene>
    <name evidence="1" type="ORF">BAA01_12060</name>
</gene>
<dbReference type="Gene3D" id="1.10.1200.10">
    <property type="entry name" value="ACP-like"/>
    <property type="match status" value="1"/>
</dbReference>
<proteinExistence type="predicted"/>
<dbReference type="Proteomes" id="UP000196475">
    <property type="component" value="Unassembled WGS sequence"/>
</dbReference>
<evidence type="ECO:0000313" key="1">
    <source>
        <dbReference type="EMBL" id="OUM87877.1"/>
    </source>
</evidence>
<dbReference type="InterPro" id="IPR036736">
    <property type="entry name" value="ACP-like_sf"/>
</dbReference>
<protein>
    <recommendedName>
        <fullName evidence="3">Carrier domain-containing protein</fullName>
    </recommendedName>
</protein>
<organism evidence="1 2">
    <name type="scientific">Bacillus thermozeamaize</name>
    <dbReference type="NCBI Taxonomy" id="230954"/>
    <lineage>
        <taxon>Bacteria</taxon>
        <taxon>Bacillati</taxon>
        <taxon>Bacillota</taxon>
        <taxon>Bacilli</taxon>
        <taxon>Bacillales</taxon>
        <taxon>Bacillaceae</taxon>
        <taxon>Bacillus</taxon>
    </lineage>
</organism>
<reference evidence="2" key="1">
    <citation type="submission" date="2016-06" db="EMBL/GenBank/DDBJ databases">
        <authorList>
            <person name="Nascimento L."/>
            <person name="Pereira R.V."/>
            <person name="Martins L.F."/>
            <person name="Quaggio R.B."/>
            <person name="Silva A.M."/>
            <person name="Setubal J.C."/>
        </authorList>
    </citation>
    <scope>NUCLEOTIDE SEQUENCE [LARGE SCALE GENOMIC DNA]</scope>
</reference>
<sequence>MWKMDVTKKVLEAIQRHRSDGCLPNAPISPRSLMYTYGTDEEFWEIVADLEKEFGITFDGDEVMDMGEMTVRSFIELVVKKVEKQKGDQGV</sequence>
<dbReference type="AlphaFoldDB" id="A0A1Y3PNZ5"/>
<dbReference type="SUPFAM" id="SSF47336">
    <property type="entry name" value="ACP-like"/>
    <property type="match status" value="1"/>
</dbReference>
<evidence type="ECO:0000313" key="2">
    <source>
        <dbReference type="Proteomes" id="UP000196475"/>
    </source>
</evidence>
<evidence type="ECO:0008006" key="3">
    <source>
        <dbReference type="Google" id="ProtNLM"/>
    </source>
</evidence>
<accession>A0A1Y3PNZ5</accession>